<feature type="region of interest" description="Disordered" evidence="6">
    <location>
        <begin position="22"/>
        <end position="44"/>
    </location>
</feature>
<dbReference type="InterPro" id="IPR001242">
    <property type="entry name" value="Condensation_dom"/>
</dbReference>
<dbReference type="Pfam" id="PF00668">
    <property type="entry name" value="Condensation"/>
    <property type="match status" value="6"/>
</dbReference>
<dbReference type="PROSITE" id="PS50075">
    <property type="entry name" value="CARRIER"/>
    <property type="match status" value="4"/>
</dbReference>
<dbReference type="GO" id="GO:0043041">
    <property type="term" value="P:amino acid activation for nonribosomal peptide biosynthetic process"/>
    <property type="evidence" value="ECO:0007669"/>
    <property type="project" value="TreeGrafter"/>
</dbReference>
<gene>
    <name evidence="8" type="ORF">BBK14_06440</name>
</gene>
<evidence type="ECO:0000256" key="6">
    <source>
        <dbReference type="SAM" id="MobiDB-lite"/>
    </source>
</evidence>
<accession>A0A1S1PL37</accession>
<dbReference type="Gene3D" id="3.40.50.1820">
    <property type="entry name" value="alpha/beta hydrolase"/>
    <property type="match status" value="1"/>
</dbReference>
<name>A0A1S1PL37_9ACTN</name>
<dbReference type="InterPro" id="IPR020845">
    <property type="entry name" value="AMP-binding_CS"/>
</dbReference>
<comment type="similarity">
    <text evidence="2">Belongs to the ATP-dependent AMP-binding enzyme family.</text>
</comment>
<dbReference type="FunFam" id="3.40.50.980:FF:000002">
    <property type="entry name" value="Enterobactin synthetase component F"/>
    <property type="match status" value="1"/>
</dbReference>
<dbReference type="Gene3D" id="3.40.50.12780">
    <property type="entry name" value="N-terminal domain of ligase-like"/>
    <property type="match status" value="1"/>
</dbReference>
<evidence type="ECO:0000313" key="8">
    <source>
        <dbReference type="EMBL" id="OHV22420.1"/>
    </source>
</evidence>
<feature type="compositionally biased region" description="Pro residues" evidence="6">
    <location>
        <begin position="4000"/>
        <end position="4010"/>
    </location>
</feature>
<dbReference type="EMBL" id="MAXA01000246">
    <property type="protein sequence ID" value="OHV22420.1"/>
    <property type="molecule type" value="Genomic_DNA"/>
</dbReference>
<dbReference type="Pfam" id="PF00550">
    <property type="entry name" value="PP-binding"/>
    <property type="match status" value="4"/>
</dbReference>
<dbReference type="SUPFAM" id="SSF52777">
    <property type="entry name" value="CoA-dependent acyltransferases"/>
    <property type="match status" value="12"/>
</dbReference>
<dbReference type="InterPro" id="IPR010071">
    <property type="entry name" value="AA_adenyl_dom"/>
</dbReference>
<dbReference type="CDD" id="cd19540">
    <property type="entry name" value="LCL_NRPS-like"/>
    <property type="match status" value="1"/>
</dbReference>
<feature type="domain" description="Carrier" evidence="7">
    <location>
        <begin position="5309"/>
        <end position="5396"/>
    </location>
</feature>
<dbReference type="FunFam" id="3.40.50.12780:FF:000012">
    <property type="entry name" value="Non-ribosomal peptide synthetase"/>
    <property type="match status" value="3"/>
</dbReference>
<dbReference type="Gene3D" id="2.30.38.10">
    <property type="entry name" value="Luciferase, Domain 3"/>
    <property type="match status" value="3"/>
</dbReference>
<dbReference type="InterPro" id="IPR009081">
    <property type="entry name" value="PP-bd_ACP"/>
</dbReference>
<dbReference type="PROSITE" id="PS00012">
    <property type="entry name" value="PHOSPHOPANTETHEINE"/>
    <property type="match status" value="3"/>
</dbReference>
<dbReference type="NCBIfam" id="TIGR01733">
    <property type="entry name" value="AA-adenyl-dom"/>
    <property type="match status" value="4"/>
</dbReference>
<dbReference type="GO" id="GO:0003824">
    <property type="term" value="F:catalytic activity"/>
    <property type="evidence" value="ECO:0007669"/>
    <property type="project" value="InterPro"/>
</dbReference>
<dbReference type="FunFam" id="2.30.38.10:FF:000001">
    <property type="entry name" value="Non-ribosomal peptide synthetase PvdI"/>
    <property type="match status" value="3"/>
</dbReference>
<dbReference type="FunFam" id="1.10.1200.10:FF:000016">
    <property type="entry name" value="Non-ribosomal peptide synthase"/>
    <property type="match status" value="1"/>
</dbReference>
<dbReference type="CDD" id="cd19543">
    <property type="entry name" value="DCL_NRPS"/>
    <property type="match status" value="2"/>
</dbReference>
<dbReference type="Pfam" id="PF13193">
    <property type="entry name" value="AMP-binding_C"/>
    <property type="match status" value="3"/>
</dbReference>
<feature type="domain" description="Carrier" evidence="7">
    <location>
        <begin position="1020"/>
        <end position="1094"/>
    </location>
</feature>
<dbReference type="PANTHER" id="PTHR45527">
    <property type="entry name" value="NONRIBOSOMAL PEPTIDE SYNTHETASE"/>
    <property type="match status" value="1"/>
</dbReference>
<dbReference type="GO" id="GO:0031177">
    <property type="term" value="F:phosphopantetheine binding"/>
    <property type="evidence" value="ECO:0007669"/>
    <property type="project" value="InterPro"/>
</dbReference>
<dbReference type="GO" id="GO:0072330">
    <property type="term" value="P:monocarboxylic acid biosynthetic process"/>
    <property type="evidence" value="ECO:0007669"/>
    <property type="project" value="UniProtKB-ARBA"/>
</dbReference>
<evidence type="ECO:0000256" key="3">
    <source>
        <dbReference type="ARBA" id="ARBA00022450"/>
    </source>
</evidence>
<dbReference type="CDD" id="cd17643">
    <property type="entry name" value="A_NRPS_Cytc1-like"/>
    <property type="match status" value="1"/>
</dbReference>
<dbReference type="InterPro" id="IPR029063">
    <property type="entry name" value="SAM-dependent_MTases_sf"/>
</dbReference>
<keyword evidence="4" id="KW-0597">Phosphoprotein</keyword>
<dbReference type="CDD" id="cd05930">
    <property type="entry name" value="A_NRPS"/>
    <property type="match status" value="2"/>
</dbReference>
<dbReference type="InterPro" id="IPR042099">
    <property type="entry name" value="ANL_N_sf"/>
</dbReference>
<dbReference type="InterPro" id="IPR006162">
    <property type="entry name" value="Ppantetheine_attach_site"/>
</dbReference>
<dbReference type="Gene3D" id="3.30.559.30">
    <property type="entry name" value="Nonribosomal peptide synthetase, condensation domain"/>
    <property type="match status" value="6"/>
</dbReference>
<dbReference type="Proteomes" id="UP000179769">
    <property type="component" value="Unassembled WGS sequence"/>
</dbReference>
<dbReference type="Gene3D" id="1.10.1200.10">
    <property type="entry name" value="ACP-like"/>
    <property type="match status" value="3"/>
</dbReference>
<dbReference type="InterPro" id="IPR000873">
    <property type="entry name" value="AMP-dep_synth/lig_dom"/>
</dbReference>
<dbReference type="Gene3D" id="3.30.300.30">
    <property type="match status" value="5"/>
</dbReference>
<evidence type="ECO:0000256" key="5">
    <source>
        <dbReference type="ARBA" id="ARBA00022737"/>
    </source>
</evidence>
<dbReference type="InterPro" id="IPR029058">
    <property type="entry name" value="AB_hydrolase_fold"/>
</dbReference>
<feature type="region of interest" description="Disordered" evidence="6">
    <location>
        <begin position="2225"/>
        <end position="2262"/>
    </location>
</feature>
<feature type="region of interest" description="Disordered" evidence="6">
    <location>
        <begin position="1355"/>
        <end position="1382"/>
    </location>
</feature>
<evidence type="ECO:0000256" key="2">
    <source>
        <dbReference type="ARBA" id="ARBA00006432"/>
    </source>
</evidence>
<dbReference type="NCBIfam" id="NF003417">
    <property type="entry name" value="PRK04813.1"/>
    <property type="match status" value="6"/>
</dbReference>
<dbReference type="FunFam" id="3.30.300.30:FF:000010">
    <property type="entry name" value="Enterobactin synthetase component F"/>
    <property type="match status" value="3"/>
</dbReference>
<keyword evidence="9" id="KW-1185">Reference proteome</keyword>
<dbReference type="SMART" id="SM00823">
    <property type="entry name" value="PKS_PP"/>
    <property type="match status" value="4"/>
</dbReference>
<keyword evidence="5" id="KW-0677">Repeat</keyword>
<dbReference type="GO" id="GO:0005829">
    <property type="term" value="C:cytosol"/>
    <property type="evidence" value="ECO:0007669"/>
    <property type="project" value="TreeGrafter"/>
</dbReference>
<dbReference type="InterPro" id="IPR036736">
    <property type="entry name" value="ACP-like_sf"/>
</dbReference>
<feature type="region of interest" description="Disordered" evidence="6">
    <location>
        <begin position="253"/>
        <end position="272"/>
    </location>
</feature>
<dbReference type="FunFam" id="1.10.1200.10:FF:000005">
    <property type="entry name" value="Nonribosomal peptide synthetase 1"/>
    <property type="match status" value="2"/>
</dbReference>
<feature type="domain" description="Carrier" evidence="7">
    <location>
        <begin position="4226"/>
        <end position="4301"/>
    </location>
</feature>
<dbReference type="SUPFAM" id="SSF56801">
    <property type="entry name" value="Acetyl-CoA synthetase-like"/>
    <property type="match status" value="4"/>
</dbReference>
<dbReference type="InterPro" id="IPR020806">
    <property type="entry name" value="PKS_PP-bd"/>
</dbReference>
<dbReference type="CDD" id="cd02440">
    <property type="entry name" value="AdoMet_MTases"/>
    <property type="match status" value="1"/>
</dbReference>
<dbReference type="GO" id="GO:0009403">
    <property type="term" value="P:toxin biosynthetic process"/>
    <property type="evidence" value="ECO:0007669"/>
    <property type="project" value="UniProtKB-ARBA"/>
</dbReference>
<protein>
    <submittedName>
        <fullName evidence="8">Non-ribosomal peptide synthetase</fullName>
    </submittedName>
</protein>
<evidence type="ECO:0000256" key="1">
    <source>
        <dbReference type="ARBA" id="ARBA00001957"/>
    </source>
</evidence>
<dbReference type="Pfam" id="PF00501">
    <property type="entry name" value="AMP-binding"/>
    <property type="match status" value="4"/>
</dbReference>
<keyword evidence="3" id="KW-0596">Phosphopantetheine</keyword>
<dbReference type="Gene3D" id="3.40.50.150">
    <property type="entry name" value="Vaccinia Virus protein VP39"/>
    <property type="match status" value="1"/>
</dbReference>
<evidence type="ECO:0000259" key="7">
    <source>
        <dbReference type="PROSITE" id="PS50075"/>
    </source>
</evidence>
<dbReference type="GO" id="GO:0008610">
    <property type="term" value="P:lipid biosynthetic process"/>
    <property type="evidence" value="ECO:0007669"/>
    <property type="project" value="UniProtKB-ARBA"/>
</dbReference>
<feature type="region of interest" description="Disordered" evidence="6">
    <location>
        <begin position="3996"/>
        <end position="4022"/>
    </location>
</feature>
<proteinExistence type="inferred from homology"/>
<dbReference type="Gene3D" id="3.40.50.980">
    <property type="match status" value="6"/>
</dbReference>
<evidence type="ECO:0000313" key="9">
    <source>
        <dbReference type="Proteomes" id="UP000179769"/>
    </source>
</evidence>
<sequence>MASPETQERKRELLRRRLAAEQLAATDPAAPPVRGRRVPGQGHPLSPGQLRMWFLQQLDPSSAAYNVAAAFDLTGPVDADALHAALRAVARGHEILRTTYRVPAGGRPEQVVHAELDPQWSSHDVSGEPSASRERLADEIARRAARRPFDLTSSSPLRVTLIRLAADRFVLVVVAHHVAWDDASWEIFFRELFAHYDNLRAGDGPLPADERTAQYIDVAGQPRGADAQDPDPAALDYWRGQLTALPEPLRLPGGEPVAAATAAGADPGKPADPGGQVVHQAAAGLGRRVRAFAVEHGATPFMVLLAAFAAVLHRHTGATDIVVGSPVVNRDQPGADRLIGYFGNTVALRVRVRPGDSFRDLLARTSETCRGAFAHQHVDLEDVVRAVNPDRSDGVSSVFTTLFAVRTAAAEHLGARELSGARRPLHTGDAQFPLGVTVEIGADQLDLEAGFLTAAVTAGSAGAVLRHLETFLDHATRHPRRPLAAVDLLTDSERRRTLVDWNDTAAPSPDATWAELLARRAARAPGHAAVVTSGGTLTYGELVGRADALAYRLRGLGAGPGTIVALALPRTLDLVVALAGVTRAGAAYLPVDPGYPADRITLVLEDAAPSLLITTRELAATLPIPAGVTVVLVNGPAAGTESGAEPGSVPEPPAVAAVPAELGSAAYVIYTSGSTGRPKGVVVPHRALTNFLASMVDQFQLGDGDRVLALTTLSFDIAALELLAPLTAGATVHLAGQDEARDPTALAALLAGGGITVAQATPSMWQSILAASDDRFPGVRVLSGGEGLPPAVATTLAERADEVVNLYGPTETTIWSTAGPVAGDGRPTVGRPIRSTQVYLLDTALAPVAPGMPGELYIGGAGVADGYLRRPGLTASRFVADPFSAGGRLYRTGDLARWTADGELDVLGRVDDQVKVRGFRIEPGEIEAVLGRHPAVARCAVVARDDGPAGRHLVAYVVPAAPGTVVDPALLREHLAAALPEHMVPGAFVQLAALPTTPNGKLDRRALPRPDFAAAAGSRAPATAAESLLCDLFGTVLGIERVGADDSFFHLGGDSILAFQVVAGARAAGLACVLPDIFRHPTPASLAAAAEQATVPPPADTALDADLAGVSAVDLERWRARYPDLTGVRPVSPLQAGLVFHSLLGDGSGTVPGAAGSDAYILQFVVDLRGRLDPARLRAAGRALFERHENLRTAFLYDGDAPVQIVLADLAPAAFDEVWTEVDLAGWPRAEALAEAERLGRADRQTPFDLTAPPLVRFLLLRTGPDAWRLVLSPHHVVLDGWSVPLLLRELFRRYELAQSQSQAQADGLAAALPPAPSYWEYLRWLAGRDRDASRRAWAAALAGVTEPTLLAAATARPSTPTQTAAHAPDQVPEQAPDQAVDQRDTVDGGVTAAVERHADAALTAGLGTFVRERGLTLNTVLRAAWAVVLGRAVGRDDVVFGTSVAGRPAELPGAAEMIGLLLATVPVRVTLDPAESFVGLLDRVRADQTATLEHHHLGLTDIHAAVGLPELFDTLFVLESYPFDPAGLLGPDSGLRLEGLDGHDATHYPLTIRVIPGERLRITFGYRPELLSGATVTALADQLLDLLAAAIADPDRPVGAIGAPAGSVASAGTVGAAPAATRPEEDEPTGAWATDTTLPELFEAQAARVPDAVAVTWGERRLTYAELDAAANRLARLLATRGVEPESLVAVALPRSIDLVVALLAVQKAGAAYLPLDTAYPADRLAFMLSDAAPVCLVTSTEALPALPARTRVPMIALDAPPVVAALAEQSPARLPAAGRARPENAAYVIYTSGSTGRPKGVVVPHQTVTRLFAHTQPWFGFDETDVWTMFHSASFDFSVWELWGPLLYGGRLVVVDHHVSRSPELFLDLLRRESVTVLSQTPSAFSQLIEADRAGGEDPVELALRYVVFGGEALDLGRLPAWYARHRDDAPVLVNMYGITETTVHVTYLRLDEAVVAAARASLVGGPIPGLRVHVLDQHLRPVAPGGLGELYVSGGQLARGYLGRPGLTATRFVADPFGGPGARMYRTGDLARRTADGGFEYLGRADDQVKVRGFRIELGEIQAAIATHPAVEQAVVLAREDQPGQRRLVGYVVAAPGRRVDSEELRRHAAAMLPEFMVPVAVLALDAFPLTGNGKLDRAALPAPDLASVSTGTRARTERERTLCAVFAGVLGLDEVGVDDDFFTLGGDSISAIQLVNRARREQVGFTPRDVFTHRTPAKLAARTEPAASAVSTAPDGPAAFAGPGAAPDRPGGAGTGLGADPEAIGVFTPLPIVSRLASWGGPVRRFNQAMLVSTPAGATVDLLRDAVQALLDQHDALRARLLRLSPALWLLETLPVGSARAGDLLRRVDIAGLDEAGLRAAVAAESAATADGLDPEAGAMLRVSWLDAGSDQPGRLLLVAHHLVVDGVSWRVLLADLRTAFAAVLAGRAPHLDPVGTSLRAFARITAERAQDPARLAELAHWTATLAPGGRLLGGAAAAPGAAPAAAGTIADTDRLVVELPARATAPLLTSVPAAAGTDVTAVLLAALRAAVTGWRRERGWDGSSDLLVDLERHGRDPIEPEVDLSRTVGWFTAISPVRLPASGGLASGGLAGTLEAVAGRLREIPDGGAGFGLLRYANAAAAPVLAGAEHPEVLFNYLGRFGADAADAWAPAPEFDALAAEPDPAMGVAYPLTVDAVSVQTPDGPVLRTTLTYLTTVIDRTAADALATAWLAALDGLAGLADDAVLAGAAAQADTAGPAAVTGADGAAGPAATGDLVELSPAERARVERVSPGPVAEIWPLSPLQEGLFFHSAFDRSSDAYTAQFALDFGHRFDVDRLRRACETFMRRNPTLRAGFLGDGLPAPLQFVVTELPAPLEEIDLTGLPAAERAERAELLARRDRERPFDVSNPPLWRLTLLRLGPDHDRLVFNRQVLVWDGWSGALVIDQLLGLYERGGGDEGLPVPAGSYRDFLVWLRARDTAGAEDAWRAALADLDGPTLVVPEARGLPPIEPERITTELAESTARAVRELSRRHGITVNTVFNAALALVLGNAVGSGDVVFGTTVAGRPTDVEGIDEVIGLFLNTVPVRVRLDPRESVLDLLRRVQDQRVDVMDHEYLGLGDIQRASGRTQLFDTLYVLQNFIDEVATEQSSDRFGITGGTSIDHTHYPLTFVLFPGTRITMRLEYRPDVVGAQRAAALFDRFRGLLDELVRDVTVPVGSVEVLLPAERAELAARWAEPFLPVGTETVADMLAAQVARTPDLTALVFGDERVSYADLDARVNRMARLLLARGAGPETVVALGLGRSVNMVVALFAVLRTGAAYLPLELDHPPARLLGMVADAGAALLVATDATAAYLDGAGAGPDEPVPRLLLDDPAVAAELAATGAGELSDAELGLFARDRADRLDHPAYVIYTSGSTGRPKGVVTPYRGLTNMQLNHREEIFAPAVAAAGGRRLRIAHTVSFAFDMSWEELLWLVEGHEVHVCDENLRRDAEALVAYCDVHRVDVVNVTPTYAHHLFELGLLDRAEDVPAGPPATVGATAEAGSGPGGLHRPPLVMLGGEAVSEAVWNRLRDTADTAGYNLYGPTEYTINTLGAGTADSPTPTVGRPIRNTRAYVLDGWLHPVPDGVPGELYIAGDGLARGYLDRFALTATRFVADPRVPGGRMYRTGDLVVRGAADGNLDFLGRTDEQVKIRGYRVELGEITAALDRHPRVSQAAVVAADDTGAPGTRRLVAYVVPAELTAADRAAVEADQVGEWRQVYSDEYVQIPTAVHREDFAGWDSSYDGQPIALEHMRQWRAATVERIRELAPRRILEIGVGTGLLLGQLAPECDSYWGTDFAAPVIDKLRAETAGDPRFAGLELRCQPAHVTDGLPAGLFDTIVINSVVQYFPSPEYLRGVLRAALELLAPGGALFVGDVRNLARLRAFHTAIEVSRSGLGGLAEPAGGLRDADLARLAPAVDRRVRLDKELVLAPEFFTALASETGAELSLRVKRGSFHNELTRHRFDVVLRRPAAPPEPPPEPPVSSAERPIPSAAPPVRLGEAPVLVWGHPVAGTDAIEAHLRDRRPPMLRVAAIPDARVAGELALAARVAGRDVPGGAAAPERAVDAEHAVDPEELFALADRLGYEQHLTLSAAGPGLLDAVFVRAVDVGAGPRVDGYLPDPAGGEAVPPLANDPTAARGAAALAALLRADLTTALPDYMVPAAYVTLSEIPRTANGKLDVASLPPADPAVALVASRPASSPAEVTLCELYAEVLGLPEVGVEDDFFALGGHSLLATRLVSRARAALGADLAIRDLFEAPTVAALAARVGSAAGTGPAASTRPPLVPVDRPERIALSPAQRRLWLVDRFADGTSAYNYPLVIRLRGEIDVDALSAAAADVSARHEVLRTVVEEHDGEGYQRILDPLQARPEVRAVDCSPADAIPGGAIPDGLDELLAQAVAEPFDLHTDPPLRLAVFRLGPADSVLLIVLHHIATDEWSDRPFLEDLDAAYTARRAGRAPGWEPLPVQYADYTLWQRELLGEPADPGSVAGGQLVYWAQALRNLPEEIALPLDRPRPVERDGAGGREVRELPAATATALRALCARTGASMSMLAHASVATLLHRLGAGDDVPLGVPIAGRNDIALDRLVGFFVNTLVLRSDLSGDPTFAELLARTRETDLAAFDNSDVPFEQVVAAINPRRSAGRNPLFQVMTGYHHLADDEHTLLGLPTEWLRTEAGTVKFDLDVTFVDRSTSNQITLLVQYARDVLDTDTARRLADRMVDLLGQLARDPDRRVSQLAVLDDAERDLVLASFNRTHRDVVELTWPAAFEARVDRSPESVAVVCEDVELTYAELDARANRLARLLADRGTGPEDVVAVAVPRSVDLVVALLGVMKAGAAYLPLDLDHPADRVTFMIEDADARLLVSTRGHAEELMALGALGWAESGPDLVLLDEPATMAELAAREPTRPSVGALRAAGLDGAAYVIYTSGSTGRPKGVVVTHEGVGSLVATAVDRLGVDENSRVVQFASVGFDVAVFDLCMALCVGGRAIIVPAERRVAGPELTDYLAHHGATHMILPPSLVAALPADCELPAGAVLVVGTETVPIETVRRWSRDLRVVAAYGLTEATVNSTLWPADPDWSGSVPIGVPDPNTRAYVLDTALHPVGVGVVGELYVGGRGLARGYLGRAGLTAQRFVADPFGQPGGRLYRTGDQARWRPGGVLDFLGRSDDQIKIRGHRIEPGEVQSVLMRHPGVRQAIVLAREDRPGSPQLVAYVVPADPAAADPAALRAHAAEHLPEYMVPAAVVLVPGRLPMTPNGKLDRAALPPPRFALPAAGRAPASATEARLCELFAEVLGLGDSRRGPAAQEQAGRQPAVGVDDDFFALGGDSIISMRLVSRLRADGFVVRPAQVFRHRTPAELAAALTGAGALPGTVTTTGAGPLPRAVATAGAVATAVDGVGVVPPTPPLLALRAAGGGVDGFSSPMLLHVPASVTLPALRAVLAAVAERHEILRARLVRAATGTVPDGLPATSADGGEAWYLDVPPPGPAGVGSWLRRVEVGADDDLDRTLAAEALGANRELDPDAGAMVRVVWFDAGRSSPGRLLVLVHHLVIDGVSWRIILDDLAAAWNVLTGGGVPALAPVPTSYRRWALGVTEQALRPEREAELAYWLRTVEGGAPLPRPAGAPSELATGEDSRLAATIPETWAGDVLVVAPAVWGVGVDEILLAALALAVADCRRRWEGTQAVGLVVALQSHGRVDPEADEADLTRTVGWFADVHPLCLDQRPVDLGDPAAGAALDAAVAAVHRRKAETPRGGSGYGLLRHLNPRTAPVLARAGQPAVYLNYEGRWSRPEPADWDVARENEGLLAGWNSERADPFPLTVIIRALDLPGGLRLVTRWTSGAGGLPASAVSDLATAWTRALAALAARARHLR</sequence>
<reference evidence="9" key="1">
    <citation type="submission" date="2016-07" db="EMBL/GenBank/DDBJ databases">
        <title>Frankia sp. NRRL B-16219 Genome sequencing.</title>
        <authorList>
            <person name="Ghodhbane-Gtari F."/>
            <person name="Swanson E."/>
            <person name="Gueddou A."/>
            <person name="Louati M."/>
            <person name="Nouioui I."/>
            <person name="Hezbri K."/>
            <person name="Abebe-Akele F."/>
            <person name="Simpson S."/>
            <person name="Morris K."/>
            <person name="Thomas K."/>
            <person name="Gtari M."/>
            <person name="Tisa L.S."/>
        </authorList>
    </citation>
    <scope>NUCLEOTIDE SEQUENCE [LARGE SCALE GENOMIC DNA]</scope>
    <source>
        <strain evidence="9">NRRL B-16219</strain>
    </source>
</reference>
<dbReference type="PROSITE" id="PS00455">
    <property type="entry name" value="AMP_BINDING"/>
    <property type="match status" value="4"/>
</dbReference>
<dbReference type="SUPFAM" id="SSF53335">
    <property type="entry name" value="S-adenosyl-L-methionine-dependent methyltransferases"/>
    <property type="match status" value="1"/>
</dbReference>
<dbReference type="CDD" id="cd19531">
    <property type="entry name" value="LCL_NRPS-like"/>
    <property type="match status" value="1"/>
</dbReference>
<dbReference type="PANTHER" id="PTHR45527:SF1">
    <property type="entry name" value="FATTY ACID SYNTHASE"/>
    <property type="match status" value="1"/>
</dbReference>
<dbReference type="Pfam" id="PF08242">
    <property type="entry name" value="Methyltransf_12"/>
    <property type="match status" value="1"/>
</dbReference>
<feature type="compositionally biased region" description="Low complexity" evidence="6">
    <location>
        <begin position="2236"/>
        <end position="2254"/>
    </location>
</feature>
<organism evidence="8 9">
    <name type="scientific">Parafrankia soli</name>
    <dbReference type="NCBI Taxonomy" id="2599596"/>
    <lineage>
        <taxon>Bacteria</taxon>
        <taxon>Bacillati</taxon>
        <taxon>Actinomycetota</taxon>
        <taxon>Actinomycetes</taxon>
        <taxon>Frankiales</taxon>
        <taxon>Frankiaceae</taxon>
        <taxon>Parafrankia</taxon>
    </lineage>
</organism>
<dbReference type="InterPro" id="IPR023213">
    <property type="entry name" value="CAT-like_dom_sf"/>
</dbReference>
<dbReference type="InterPro" id="IPR045851">
    <property type="entry name" value="AMP-bd_C_sf"/>
</dbReference>
<dbReference type="InterPro" id="IPR025110">
    <property type="entry name" value="AMP-bd_C"/>
</dbReference>
<dbReference type="SUPFAM" id="SSF47336">
    <property type="entry name" value="ACP-like"/>
    <property type="match status" value="4"/>
</dbReference>
<dbReference type="FunFam" id="3.40.50.980:FF:000001">
    <property type="entry name" value="Non-ribosomal peptide synthetase"/>
    <property type="match status" value="3"/>
</dbReference>
<comment type="caution">
    <text evidence="8">The sequence shown here is derived from an EMBL/GenBank/DDBJ whole genome shotgun (WGS) entry which is preliminary data.</text>
</comment>
<dbReference type="InterPro" id="IPR013217">
    <property type="entry name" value="Methyltransf_12"/>
</dbReference>
<feature type="domain" description="Carrier" evidence="7">
    <location>
        <begin position="2157"/>
        <end position="2231"/>
    </location>
</feature>
<dbReference type="OrthoDB" id="2472181at2"/>
<dbReference type="Gene3D" id="3.30.559.10">
    <property type="entry name" value="Chloramphenicol acetyltransferase-like domain"/>
    <property type="match status" value="6"/>
</dbReference>
<comment type="cofactor">
    <cofactor evidence="1">
        <name>pantetheine 4'-phosphate</name>
        <dbReference type="ChEBI" id="CHEBI:47942"/>
    </cofactor>
</comment>
<evidence type="ECO:0000256" key="4">
    <source>
        <dbReference type="ARBA" id="ARBA00022553"/>
    </source>
</evidence>